<dbReference type="GO" id="GO:1903425">
    <property type="term" value="F:fluoride transmembrane transporter activity"/>
    <property type="evidence" value="ECO:0007669"/>
    <property type="project" value="TreeGrafter"/>
</dbReference>
<dbReference type="AlphaFoldDB" id="A0A7S0WTC9"/>
<dbReference type="PANTHER" id="PTHR28259">
    <property type="entry name" value="FLUORIDE EXPORT PROTEIN 1-RELATED"/>
    <property type="match status" value="1"/>
</dbReference>
<keyword evidence="6 9" id="KW-0472">Membrane</keyword>
<proteinExistence type="inferred from homology"/>
<feature type="transmembrane region" description="Helical" evidence="9">
    <location>
        <begin position="395"/>
        <end position="420"/>
    </location>
</feature>
<keyword evidence="3" id="KW-1003">Cell membrane</keyword>
<comment type="similarity">
    <text evidence="7">Belongs to the fluoride channel Fluc/FEX (TC 1.A.43) family.</text>
</comment>
<name>A0A7S0WTC9_9CHLO</name>
<comment type="subcellular location">
    <subcellularLocation>
        <location evidence="2">Cell membrane</location>
        <topology evidence="2">Multi-pass membrane protein</topology>
    </subcellularLocation>
</comment>
<evidence type="ECO:0000256" key="7">
    <source>
        <dbReference type="ARBA" id="ARBA00035120"/>
    </source>
</evidence>
<comment type="function">
    <text evidence="1">Fluoride channel required for the rapid expulsion of cytoplasmic fluoride.</text>
</comment>
<feature type="transmembrane region" description="Helical" evidence="9">
    <location>
        <begin position="472"/>
        <end position="491"/>
    </location>
</feature>
<organism evidence="10">
    <name type="scientific">Chlamydomonas leiostraca</name>
    <dbReference type="NCBI Taxonomy" id="1034604"/>
    <lineage>
        <taxon>Eukaryota</taxon>
        <taxon>Viridiplantae</taxon>
        <taxon>Chlorophyta</taxon>
        <taxon>core chlorophytes</taxon>
        <taxon>Chlorophyceae</taxon>
        <taxon>CS clade</taxon>
        <taxon>Chlamydomonadales</taxon>
        <taxon>Chlamydomonadaceae</taxon>
        <taxon>Chlamydomonas</taxon>
    </lineage>
</organism>
<dbReference type="InterPro" id="IPR003691">
    <property type="entry name" value="FluC"/>
</dbReference>
<evidence type="ECO:0000256" key="6">
    <source>
        <dbReference type="ARBA" id="ARBA00023136"/>
    </source>
</evidence>
<feature type="transmembrane region" description="Helical" evidence="9">
    <location>
        <begin position="151"/>
        <end position="173"/>
    </location>
</feature>
<accession>A0A7S0WTC9</accession>
<keyword evidence="4 9" id="KW-0812">Transmembrane</keyword>
<evidence type="ECO:0000256" key="8">
    <source>
        <dbReference type="ARBA" id="ARBA00035585"/>
    </source>
</evidence>
<evidence type="ECO:0000313" key="10">
    <source>
        <dbReference type="EMBL" id="CAD8681769.1"/>
    </source>
</evidence>
<gene>
    <name evidence="10" type="ORF">CLEI1391_LOCUS10320</name>
</gene>
<keyword evidence="5 9" id="KW-1133">Transmembrane helix</keyword>
<dbReference type="Pfam" id="PF02537">
    <property type="entry name" value="CRCB"/>
    <property type="match status" value="2"/>
</dbReference>
<feature type="transmembrane region" description="Helical" evidence="9">
    <location>
        <begin position="323"/>
        <end position="344"/>
    </location>
</feature>
<evidence type="ECO:0000256" key="3">
    <source>
        <dbReference type="ARBA" id="ARBA00022475"/>
    </source>
</evidence>
<evidence type="ECO:0000256" key="2">
    <source>
        <dbReference type="ARBA" id="ARBA00004651"/>
    </source>
</evidence>
<comment type="catalytic activity">
    <reaction evidence="8">
        <text>fluoride(in) = fluoride(out)</text>
        <dbReference type="Rhea" id="RHEA:76159"/>
        <dbReference type="ChEBI" id="CHEBI:17051"/>
    </reaction>
    <physiologicalReaction direction="left-to-right" evidence="8">
        <dbReference type="Rhea" id="RHEA:76160"/>
    </physiologicalReaction>
</comment>
<evidence type="ECO:0008006" key="11">
    <source>
        <dbReference type="Google" id="ProtNLM"/>
    </source>
</evidence>
<sequence length="493" mass="51093">MHPQGWQLYRTTCTYAPLPTIPASTGSDLGALHPTRHLDTPRQHMCWLLLHLCAWAQLGVLTRIFIGKLFGAACGITGAGVGDLPCVTSAGLTHLGGALFTDLPANVAGSFIMGLLSPGDLLALIYPSTASSAKGIALPLLHQDSPLQKHAALLLGLRTGYCGSLTTFASWMVQMVEMMIGGEPAPVIGSEWVAALWGVGIGTAVSLAALVLGQHVALIAWYAWNAPSPSVQDDTAKAAAVEAAEGLAASKEGEAGQDQDGAAGAGVMADALSTASQAAAIRAVSLAAAGSPNSKQEAAANGQQQVAITVAAPAANTACGRTLLVWAADGAALTILLVLTGVSLGFAVHDTREKITTFGHRPRSFQWFSILLGPAGCLLRWKLSTLNGKVKGSWSWFPAGTFAANMGACVLDFVMTSLLLRVTRLTSLQTAILTGIVVGIGGCLSTVSTWVVEIQKLSVTMPHNLRGYTYMGVSLVTAIILGIIIYGTSVWTM</sequence>
<evidence type="ECO:0000256" key="4">
    <source>
        <dbReference type="ARBA" id="ARBA00022692"/>
    </source>
</evidence>
<evidence type="ECO:0000256" key="5">
    <source>
        <dbReference type="ARBA" id="ARBA00022989"/>
    </source>
</evidence>
<feature type="transmembrane region" description="Helical" evidence="9">
    <location>
        <begin position="365"/>
        <end position="383"/>
    </location>
</feature>
<dbReference type="GO" id="GO:0005886">
    <property type="term" value="C:plasma membrane"/>
    <property type="evidence" value="ECO:0007669"/>
    <property type="project" value="UniProtKB-SubCell"/>
</dbReference>
<evidence type="ECO:0000256" key="1">
    <source>
        <dbReference type="ARBA" id="ARBA00002598"/>
    </source>
</evidence>
<dbReference type="EMBL" id="HBFB01018380">
    <property type="protein sequence ID" value="CAD8681769.1"/>
    <property type="molecule type" value="Transcribed_RNA"/>
</dbReference>
<protein>
    <recommendedName>
        <fullName evidence="11">Fluoride ion transporter CrcB</fullName>
    </recommendedName>
</protein>
<evidence type="ECO:0000256" key="9">
    <source>
        <dbReference type="SAM" id="Phobius"/>
    </source>
</evidence>
<feature type="transmembrane region" description="Helical" evidence="9">
    <location>
        <begin position="194"/>
        <end position="224"/>
    </location>
</feature>
<feature type="transmembrane region" description="Helical" evidence="9">
    <location>
        <begin position="432"/>
        <end position="452"/>
    </location>
</feature>
<dbReference type="PANTHER" id="PTHR28259:SF1">
    <property type="entry name" value="FLUORIDE EXPORT PROTEIN 1-RELATED"/>
    <property type="match status" value="1"/>
</dbReference>
<reference evidence="10" key="1">
    <citation type="submission" date="2021-01" db="EMBL/GenBank/DDBJ databases">
        <authorList>
            <person name="Corre E."/>
            <person name="Pelletier E."/>
            <person name="Niang G."/>
            <person name="Scheremetjew M."/>
            <person name="Finn R."/>
            <person name="Kale V."/>
            <person name="Holt S."/>
            <person name="Cochrane G."/>
            <person name="Meng A."/>
            <person name="Brown T."/>
            <person name="Cohen L."/>
        </authorList>
    </citation>
    <scope>NUCLEOTIDE SEQUENCE</scope>
    <source>
        <strain evidence="10">SAG 11-49</strain>
    </source>
</reference>